<comment type="caution">
    <text evidence="1">The sequence shown here is derived from an EMBL/GenBank/DDBJ whole genome shotgun (WGS) entry which is preliminary data.</text>
</comment>
<evidence type="ECO:0000313" key="2">
    <source>
        <dbReference type="Proteomes" id="UP000886744"/>
    </source>
</evidence>
<dbReference type="AlphaFoldDB" id="A0A9D1E1Q2"/>
<sequence>MERIINSYAGFECINSDLSTTVYGGGIWAGVIRVIKKHLDQFFLGIIEGWTGQDIVSSMSNS</sequence>
<dbReference type="Proteomes" id="UP000886744">
    <property type="component" value="Unassembled WGS sequence"/>
</dbReference>
<accession>A0A9D1E1Q2</accession>
<organism evidence="1 2">
    <name type="scientific">Candidatus Coprenecus avistercoris</name>
    <dbReference type="NCBI Taxonomy" id="2840730"/>
    <lineage>
        <taxon>Bacteria</taxon>
        <taxon>Pseudomonadati</taxon>
        <taxon>Bacteroidota</taxon>
        <taxon>Bacteroidia</taxon>
        <taxon>Bacteroidales</taxon>
        <taxon>Rikenellaceae</taxon>
        <taxon>Rikenellaceae incertae sedis</taxon>
        <taxon>Candidatus Coprenecus</taxon>
    </lineage>
</organism>
<proteinExistence type="predicted"/>
<reference evidence="1" key="2">
    <citation type="journal article" date="2021" name="PeerJ">
        <title>Extensive microbial diversity within the chicken gut microbiome revealed by metagenomics and culture.</title>
        <authorList>
            <person name="Gilroy R."/>
            <person name="Ravi A."/>
            <person name="Getino M."/>
            <person name="Pursley I."/>
            <person name="Horton D.L."/>
            <person name="Alikhan N.F."/>
            <person name="Baker D."/>
            <person name="Gharbi K."/>
            <person name="Hall N."/>
            <person name="Watson M."/>
            <person name="Adriaenssens E.M."/>
            <person name="Foster-Nyarko E."/>
            <person name="Jarju S."/>
            <person name="Secka A."/>
            <person name="Antonio M."/>
            <person name="Oren A."/>
            <person name="Chaudhuri R.R."/>
            <person name="La Ragione R."/>
            <person name="Hildebrand F."/>
            <person name="Pallen M.J."/>
        </authorList>
    </citation>
    <scope>NUCLEOTIDE SEQUENCE</scope>
    <source>
        <strain evidence="1">ChiHjej13B12-12457</strain>
    </source>
</reference>
<name>A0A9D1E1Q2_9BACT</name>
<gene>
    <name evidence="1" type="ORF">IAC94_05920</name>
</gene>
<evidence type="ECO:0000313" key="1">
    <source>
        <dbReference type="EMBL" id="HIR63041.1"/>
    </source>
</evidence>
<reference evidence="1" key="1">
    <citation type="submission" date="2020-10" db="EMBL/GenBank/DDBJ databases">
        <authorList>
            <person name="Gilroy R."/>
        </authorList>
    </citation>
    <scope>NUCLEOTIDE SEQUENCE</scope>
    <source>
        <strain evidence="1">ChiHjej13B12-12457</strain>
    </source>
</reference>
<protein>
    <submittedName>
        <fullName evidence="1">Uncharacterized protein</fullName>
    </submittedName>
</protein>
<dbReference type="EMBL" id="DVHI01000074">
    <property type="protein sequence ID" value="HIR63041.1"/>
    <property type="molecule type" value="Genomic_DNA"/>
</dbReference>